<protein>
    <submittedName>
        <fullName evidence="2">Uncharacterized protein</fullName>
    </submittedName>
</protein>
<dbReference type="Proteomes" id="UP000231388">
    <property type="component" value="Unassembled WGS sequence"/>
</dbReference>
<evidence type="ECO:0000313" key="2">
    <source>
        <dbReference type="EMBL" id="PIP04712.1"/>
    </source>
</evidence>
<evidence type="ECO:0000313" key="3">
    <source>
        <dbReference type="Proteomes" id="UP000231388"/>
    </source>
</evidence>
<keyword evidence="1" id="KW-1133">Transmembrane helix</keyword>
<keyword evidence="1" id="KW-0812">Transmembrane</keyword>
<organism evidence="2 3">
    <name type="scientific">candidate division WWE3 bacterium CG23_combo_of_CG06-09_8_20_14_all_40_14</name>
    <dbReference type="NCBI Taxonomy" id="1975095"/>
    <lineage>
        <taxon>Bacteria</taxon>
        <taxon>Katanobacteria</taxon>
    </lineage>
</organism>
<dbReference type="AlphaFoldDB" id="A0A2G9XCM6"/>
<feature type="transmembrane region" description="Helical" evidence="1">
    <location>
        <begin position="62"/>
        <end position="84"/>
    </location>
</feature>
<keyword evidence="1" id="KW-0472">Membrane</keyword>
<gene>
    <name evidence="2" type="ORF">COX53_00985</name>
</gene>
<comment type="caution">
    <text evidence="2">The sequence shown here is derived from an EMBL/GenBank/DDBJ whole genome shotgun (WGS) entry which is preliminary data.</text>
</comment>
<evidence type="ECO:0000256" key="1">
    <source>
        <dbReference type="SAM" id="Phobius"/>
    </source>
</evidence>
<proteinExistence type="predicted"/>
<feature type="transmembrane region" description="Helical" evidence="1">
    <location>
        <begin position="20"/>
        <end position="41"/>
    </location>
</feature>
<dbReference type="EMBL" id="PCQY01000013">
    <property type="protein sequence ID" value="PIP04712.1"/>
    <property type="molecule type" value="Genomic_DNA"/>
</dbReference>
<name>A0A2G9XCM6_UNCKA</name>
<reference evidence="2 3" key="1">
    <citation type="submission" date="2017-09" db="EMBL/GenBank/DDBJ databases">
        <title>Depth-based differentiation of microbial function through sediment-hosted aquifers and enrichment of novel symbionts in the deep terrestrial subsurface.</title>
        <authorList>
            <person name="Probst A.J."/>
            <person name="Ladd B."/>
            <person name="Jarett J.K."/>
            <person name="Geller-Mcgrath D.E."/>
            <person name="Sieber C.M."/>
            <person name="Emerson J.B."/>
            <person name="Anantharaman K."/>
            <person name="Thomas B.C."/>
            <person name="Malmstrom R."/>
            <person name="Stieglmeier M."/>
            <person name="Klingl A."/>
            <person name="Woyke T."/>
            <person name="Ryan C.M."/>
            <person name="Banfield J.F."/>
        </authorList>
    </citation>
    <scope>NUCLEOTIDE SEQUENCE [LARGE SCALE GENOMIC DNA]</scope>
    <source>
        <strain evidence="2">CG23_combo_of_CG06-09_8_20_14_all_40_14</strain>
    </source>
</reference>
<accession>A0A2G9XCM6</accession>
<sequence length="89" mass="9336">MIENVQSTSVFAKALGLSHNVAQALGVVFGIAMCTLLLMAAGGASQILKHKGSPYMRAGAKITTIHAVLGLSLSFLIILLLNLFNKVIN</sequence>